<protein>
    <submittedName>
        <fullName evidence="2">Uncharacterized protein</fullName>
    </submittedName>
</protein>
<dbReference type="AlphaFoldDB" id="A0A6I4YSD3"/>
<keyword evidence="3" id="KW-1185">Reference proteome</keyword>
<comment type="caution">
    <text evidence="2">The sequence shown here is derived from an EMBL/GenBank/DDBJ whole genome shotgun (WGS) entry which is preliminary data.</text>
</comment>
<sequence length="94" mass="10885">MSSEVKKKFNLQDRLKRPEPATQPPVIEPVPVEDAEPEVNELKITTYLDADLMTRLNVLVAKKKAQKKRGDPRVSLKNELNQAIREYLEREDRS</sequence>
<accession>A0A6I4YSD3</accession>
<evidence type="ECO:0000313" key="2">
    <source>
        <dbReference type="EMBL" id="MXV20013.1"/>
    </source>
</evidence>
<evidence type="ECO:0000256" key="1">
    <source>
        <dbReference type="SAM" id="MobiDB-lite"/>
    </source>
</evidence>
<feature type="region of interest" description="Disordered" evidence="1">
    <location>
        <begin position="1"/>
        <end position="32"/>
    </location>
</feature>
<proteinExistence type="predicted"/>
<dbReference type="EMBL" id="WVHK01000032">
    <property type="protein sequence ID" value="MXV20013.1"/>
    <property type="molecule type" value="Genomic_DNA"/>
</dbReference>
<name>A0A6I4YSD3_9DEIO</name>
<dbReference type="Proteomes" id="UP000430519">
    <property type="component" value="Unassembled WGS sequence"/>
</dbReference>
<dbReference type="RefSeq" id="WP_160979145.1">
    <property type="nucleotide sequence ID" value="NZ_WVHK01000032.1"/>
</dbReference>
<gene>
    <name evidence="2" type="ORF">GLX28_10215</name>
</gene>
<organism evidence="2 3">
    <name type="scientific">Deinococcus xianganensis</name>
    <dbReference type="NCBI Taxonomy" id="1507289"/>
    <lineage>
        <taxon>Bacteria</taxon>
        <taxon>Thermotogati</taxon>
        <taxon>Deinococcota</taxon>
        <taxon>Deinococci</taxon>
        <taxon>Deinococcales</taxon>
        <taxon>Deinococcaceae</taxon>
        <taxon>Deinococcus</taxon>
    </lineage>
</organism>
<reference evidence="2 3" key="1">
    <citation type="submission" date="2019-11" db="EMBL/GenBank/DDBJ databases">
        <title>Genome sequence of Deinococcus xianganensis Y35, AI-2 producing algicidal bacterium, isolated from lake water.</title>
        <authorList>
            <person name="Li Y."/>
        </authorList>
    </citation>
    <scope>NUCLEOTIDE SEQUENCE [LARGE SCALE GENOMIC DNA]</scope>
    <source>
        <strain evidence="2 3">Y35</strain>
    </source>
</reference>
<evidence type="ECO:0000313" key="3">
    <source>
        <dbReference type="Proteomes" id="UP000430519"/>
    </source>
</evidence>
<feature type="compositionally biased region" description="Basic and acidic residues" evidence="1">
    <location>
        <begin position="1"/>
        <end position="19"/>
    </location>
</feature>